<evidence type="ECO:0000256" key="1">
    <source>
        <dbReference type="SAM" id="MobiDB-lite"/>
    </source>
</evidence>
<feature type="compositionally biased region" description="Polar residues" evidence="1">
    <location>
        <begin position="30"/>
        <end position="50"/>
    </location>
</feature>
<dbReference type="Proteomes" id="UP000017127">
    <property type="component" value="Unassembled WGS sequence"/>
</dbReference>
<feature type="region of interest" description="Disordered" evidence="1">
    <location>
        <begin position="1"/>
        <end position="50"/>
    </location>
</feature>
<name>U7QCR3_9CYAN</name>
<sequence>MLLSSNTLALAESSPRDQIKPMTKADKSKTSYTDRGQPSVQTGQASRGSCTSGINSQDLLAYIPQETPEGHPTFQFDIPFESTKIHSVEFVLMEDNAEREMIYETQLVANQLSPEVQINLPSNLSELEVNQSYNWKLIVYCSNPTNAVNMQDAIYVEGSIKRVQLSAGTEK</sequence>
<organism evidence="2 3">
    <name type="scientific">Lyngbya aestuarii BL J</name>
    <dbReference type="NCBI Taxonomy" id="1348334"/>
    <lineage>
        <taxon>Bacteria</taxon>
        <taxon>Bacillati</taxon>
        <taxon>Cyanobacteriota</taxon>
        <taxon>Cyanophyceae</taxon>
        <taxon>Oscillatoriophycideae</taxon>
        <taxon>Oscillatoriales</taxon>
        <taxon>Microcoleaceae</taxon>
        <taxon>Lyngbya</taxon>
    </lineage>
</organism>
<reference evidence="2 3" key="1">
    <citation type="journal article" date="2013" name="Front. Microbiol.">
        <title>Comparative genomic analyses of the cyanobacterium, Lyngbya aestuarii BL J, a powerful hydrogen producer.</title>
        <authorList>
            <person name="Kothari A."/>
            <person name="Vaughn M."/>
            <person name="Garcia-Pichel F."/>
        </authorList>
    </citation>
    <scope>NUCLEOTIDE SEQUENCE [LARGE SCALE GENOMIC DNA]</scope>
    <source>
        <strain evidence="2 3">BL J</strain>
    </source>
</reference>
<comment type="caution">
    <text evidence="2">The sequence shown here is derived from an EMBL/GenBank/DDBJ whole genome shotgun (WGS) entry which is preliminary data.</text>
</comment>
<gene>
    <name evidence="2" type="ORF">M595_4403</name>
</gene>
<evidence type="ECO:0008006" key="4">
    <source>
        <dbReference type="Google" id="ProtNLM"/>
    </source>
</evidence>
<evidence type="ECO:0000313" key="3">
    <source>
        <dbReference type="Proteomes" id="UP000017127"/>
    </source>
</evidence>
<dbReference type="InterPro" id="IPR010328">
    <property type="entry name" value="DUF928"/>
</dbReference>
<proteinExistence type="predicted"/>
<dbReference type="AlphaFoldDB" id="U7QCR3"/>
<dbReference type="Pfam" id="PF06051">
    <property type="entry name" value="DUF928"/>
    <property type="match status" value="1"/>
</dbReference>
<dbReference type="EMBL" id="AUZM01000052">
    <property type="protein sequence ID" value="ERT05659.1"/>
    <property type="molecule type" value="Genomic_DNA"/>
</dbReference>
<evidence type="ECO:0000313" key="2">
    <source>
        <dbReference type="EMBL" id="ERT05659.1"/>
    </source>
</evidence>
<protein>
    <recommendedName>
        <fullName evidence="4">DUF928 domain-containing protein</fullName>
    </recommendedName>
</protein>
<accession>U7QCR3</accession>
<feature type="compositionally biased region" description="Basic and acidic residues" evidence="1">
    <location>
        <begin position="14"/>
        <end position="29"/>
    </location>
</feature>
<keyword evidence="3" id="KW-1185">Reference proteome</keyword>